<dbReference type="Proteomes" id="UP000741282">
    <property type="component" value="Unassembled WGS sequence"/>
</dbReference>
<dbReference type="Pfam" id="PF07963">
    <property type="entry name" value="N_methyl"/>
    <property type="match status" value="1"/>
</dbReference>
<comment type="caution">
    <text evidence="2">The sequence shown here is derived from an EMBL/GenBank/DDBJ whole genome shotgun (WGS) entry which is preliminary data.</text>
</comment>
<proteinExistence type="predicted"/>
<evidence type="ECO:0000313" key="2">
    <source>
        <dbReference type="EMBL" id="MCA9377018.1"/>
    </source>
</evidence>
<protein>
    <submittedName>
        <fullName evidence="2">Prepilin-type N-terminal cleavage/methylation domain-containing protein</fullName>
    </submittedName>
</protein>
<dbReference type="InterPro" id="IPR012902">
    <property type="entry name" value="N_methyl_site"/>
</dbReference>
<sequence length="236" mass="26621">MNNNYRTINKYEGLSLVEMLITLLIVGLVLLVVSTTLTALIKASAISSARTLVRDDTEYIFEILERYVQNSQIDEIFLYKVQSGINTNWGVSPEGTITAPPRETLQVYDLANDPLNTEFDGTEIHFRPIGSDNWVCIAMYPGYPGTSFEDLGFIVKGTVPSQDPQCIADSIQRVYLNSDDVDVNSMVINVYPGTGDNYNFVIDLEVEPVHWVPGKESRFKPEYYRQLIVSTKKLTF</sequence>
<name>A0A955I5E4_9BACT</name>
<evidence type="ECO:0000313" key="3">
    <source>
        <dbReference type="Proteomes" id="UP000741282"/>
    </source>
</evidence>
<feature type="transmembrane region" description="Helical" evidence="1">
    <location>
        <begin position="20"/>
        <end position="41"/>
    </location>
</feature>
<reference evidence="2" key="2">
    <citation type="journal article" date="2021" name="Microbiome">
        <title>Successional dynamics and alternative stable states in a saline activated sludge microbial community over 9 years.</title>
        <authorList>
            <person name="Wang Y."/>
            <person name="Ye J."/>
            <person name="Ju F."/>
            <person name="Liu L."/>
            <person name="Boyd J.A."/>
            <person name="Deng Y."/>
            <person name="Parks D.H."/>
            <person name="Jiang X."/>
            <person name="Yin X."/>
            <person name="Woodcroft B.J."/>
            <person name="Tyson G.W."/>
            <person name="Hugenholtz P."/>
            <person name="Polz M.F."/>
            <person name="Zhang T."/>
        </authorList>
    </citation>
    <scope>NUCLEOTIDE SEQUENCE</scope>
    <source>
        <strain evidence="2">HKST-UBA17</strain>
    </source>
</reference>
<accession>A0A955I5E4</accession>
<organism evidence="2 3">
    <name type="scientific">Candidatus Dojkabacteria bacterium</name>
    <dbReference type="NCBI Taxonomy" id="2099670"/>
    <lineage>
        <taxon>Bacteria</taxon>
        <taxon>Candidatus Dojkabacteria</taxon>
    </lineage>
</organism>
<evidence type="ECO:0000256" key="1">
    <source>
        <dbReference type="SAM" id="Phobius"/>
    </source>
</evidence>
<gene>
    <name evidence="2" type="ORF">KC685_03805</name>
</gene>
<keyword evidence="1" id="KW-0472">Membrane</keyword>
<reference evidence="2" key="1">
    <citation type="submission" date="2020-04" db="EMBL/GenBank/DDBJ databases">
        <authorList>
            <person name="Zhang T."/>
        </authorList>
    </citation>
    <scope>NUCLEOTIDE SEQUENCE</scope>
    <source>
        <strain evidence="2">HKST-UBA17</strain>
    </source>
</reference>
<keyword evidence="1" id="KW-0812">Transmembrane</keyword>
<dbReference type="EMBL" id="JAGQLN010000014">
    <property type="protein sequence ID" value="MCA9377018.1"/>
    <property type="molecule type" value="Genomic_DNA"/>
</dbReference>
<keyword evidence="1" id="KW-1133">Transmembrane helix</keyword>
<dbReference type="PROSITE" id="PS00409">
    <property type="entry name" value="PROKAR_NTER_METHYL"/>
    <property type="match status" value="1"/>
</dbReference>
<dbReference type="AlphaFoldDB" id="A0A955I5E4"/>